<comment type="caution">
    <text evidence="1">The sequence shown here is derived from an EMBL/GenBank/DDBJ whole genome shotgun (WGS) entry which is preliminary data.</text>
</comment>
<dbReference type="Proteomes" id="UP000663874">
    <property type="component" value="Unassembled WGS sequence"/>
</dbReference>
<evidence type="ECO:0000313" key="2">
    <source>
        <dbReference type="Proteomes" id="UP000663874"/>
    </source>
</evidence>
<gene>
    <name evidence="1" type="ORF">FNK824_LOCUS41280</name>
</gene>
<proteinExistence type="predicted"/>
<dbReference type="AlphaFoldDB" id="A0A820IZ85"/>
<protein>
    <submittedName>
        <fullName evidence="1">Uncharacterized protein</fullName>
    </submittedName>
</protein>
<sequence length="18" mass="2203">MYNEFKQYAGEDAKTDHR</sequence>
<evidence type="ECO:0000313" key="1">
    <source>
        <dbReference type="EMBL" id="CAF4319167.1"/>
    </source>
</evidence>
<accession>A0A820IZ85</accession>
<dbReference type="EMBL" id="CAJOBE010038788">
    <property type="protein sequence ID" value="CAF4319167.1"/>
    <property type="molecule type" value="Genomic_DNA"/>
</dbReference>
<name>A0A820IZ85_9BILA</name>
<feature type="non-terminal residue" evidence="1">
    <location>
        <position position="18"/>
    </location>
</feature>
<reference evidence="1" key="1">
    <citation type="submission" date="2021-02" db="EMBL/GenBank/DDBJ databases">
        <authorList>
            <person name="Nowell W R."/>
        </authorList>
    </citation>
    <scope>NUCLEOTIDE SEQUENCE</scope>
</reference>
<organism evidence="1 2">
    <name type="scientific">Rotaria sordida</name>
    <dbReference type="NCBI Taxonomy" id="392033"/>
    <lineage>
        <taxon>Eukaryota</taxon>
        <taxon>Metazoa</taxon>
        <taxon>Spiralia</taxon>
        <taxon>Gnathifera</taxon>
        <taxon>Rotifera</taxon>
        <taxon>Eurotatoria</taxon>
        <taxon>Bdelloidea</taxon>
        <taxon>Philodinida</taxon>
        <taxon>Philodinidae</taxon>
        <taxon>Rotaria</taxon>
    </lineage>
</organism>